<dbReference type="Pfam" id="PF13307">
    <property type="entry name" value="Helicase_C_2"/>
    <property type="match status" value="1"/>
</dbReference>
<dbReference type="NCBIfam" id="TIGR00604">
    <property type="entry name" value="rad3"/>
    <property type="match status" value="1"/>
</dbReference>
<keyword evidence="7" id="KW-0347">Helicase</keyword>
<organism>
    <name type="scientific">Pediculus humanus subsp. corporis</name>
    <name type="common">Body louse</name>
    <dbReference type="NCBI Taxonomy" id="121224"/>
    <lineage>
        <taxon>Eukaryota</taxon>
        <taxon>Metazoa</taxon>
        <taxon>Ecdysozoa</taxon>
        <taxon>Arthropoda</taxon>
        <taxon>Hexapoda</taxon>
        <taxon>Insecta</taxon>
        <taxon>Pterygota</taxon>
        <taxon>Neoptera</taxon>
        <taxon>Paraneoptera</taxon>
        <taxon>Psocodea</taxon>
        <taxon>Troctomorpha</taxon>
        <taxon>Phthiraptera</taxon>
        <taxon>Anoplura</taxon>
        <taxon>Pediculidae</taxon>
        <taxon>Pediculus</taxon>
    </lineage>
</organism>
<reference evidence="16" key="1">
    <citation type="submission" date="2007-04" db="EMBL/GenBank/DDBJ databases">
        <title>Annotation of Pediculus humanus corporis strain USDA.</title>
        <authorList>
            <person name="Kirkness E."/>
            <person name="Hannick L."/>
            <person name="Hass B."/>
            <person name="Bruggner R."/>
            <person name="Lawson D."/>
            <person name="Bidwell S."/>
            <person name="Joardar V."/>
            <person name="Caler E."/>
            <person name="Walenz B."/>
            <person name="Inman J."/>
            <person name="Schobel S."/>
            <person name="Galinsky K."/>
            <person name="Amedeo P."/>
            <person name="Strausberg R."/>
        </authorList>
    </citation>
    <scope>NUCLEOTIDE SEQUENCE</scope>
    <source>
        <strain evidence="16">USDA</strain>
    </source>
</reference>
<dbReference type="SMART" id="SM00491">
    <property type="entry name" value="HELICc2"/>
    <property type="match status" value="1"/>
</dbReference>
<accession>E0W3H5</accession>
<keyword evidence="10" id="KW-0411">Iron-sulfur</keyword>
<reference evidence="17" key="3">
    <citation type="submission" date="2020-05" db="UniProtKB">
        <authorList>
            <consortium name="EnsemblMetazoa"/>
        </authorList>
    </citation>
    <scope>IDENTIFICATION</scope>
    <source>
        <strain evidence="17">USDA</strain>
    </source>
</reference>
<dbReference type="CDD" id="cd18788">
    <property type="entry name" value="SF2_C_XPD"/>
    <property type="match status" value="1"/>
</dbReference>
<dbReference type="GO" id="GO:0003677">
    <property type="term" value="F:DNA binding"/>
    <property type="evidence" value="ECO:0007669"/>
    <property type="project" value="InterPro"/>
</dbReference>
<evidence type="ECO:0000313" key="18">
    <source>
        <dbReference type="Proteomes" id="UP000009046"/>
    </source>
</evidence>
<dbReference type="KEGG" id="phu:Phum_PHUM604740"/>
<dbReference type="PROSITE" id="PS51193">
    <property type="entry name" value="HELICASE_ATP_BIND_2"/>
    <property type="match status" value="1"/>
</dbReference>
<keyword evidence="4" id="KW-0479">Metal-binding</keyword>
<dbReference type="SUPFAM" id="SSF52540">
    <property type="entry name" value="P-loop containing nucleoside triphosphate hydrolases"/>
    <property type="match status" value="1"/>
</dbReference>
<dbReference type="SMART" id="SM00488">
    <property type="entry name" value="DEXDc2"/>
    <property type="match status" value="1"/>
</dbReference>
<evidence type="ECO:0000313" key="16">
    <source>
        <dbReference type="EMBL" id="EEB20181.1"/>
    </source>
</evidence>
<keyword evidence="9" id="KW-0408">Iron</keyword>
<keyword evidence="11" id="KW-0413">Isomerase</keyword>
<dbReference type="AlphaFoldDB" id="E0W3H5"/>
<dbReference type="RefSeq" id="XP_002432919.1">
    <property type="nucleotide sequence ID" value="XM_002432874.1"/>
</dbReference>
<evidence type="ECO:0000256" key="6">
    <source>
        <dbReference type="ARBA" id="ARBA00022801"/>
    </source>
</evidence>
<dbReference type="GO" id="GO:0016818">
    <property type="term" value="F:hydrolase activity, acting on acid anhydrides, in phosphorus-containing anhydrides"/>
    <property type="evidence" value="ECO:0007669"/>
    <property type="project" value="InterPro"/>
</dbReference>
<dbReference type="EMBL" id="DS235882">
    <property type="protein sequence ID" value="EEB20181.1"/>
    <property type="molecule type" value="Genomic_DNA"/>
</dbReference>
<dbReference type="FunCoup" id="E0W3H5">
    <property type="interactions" value="1474"/>
</dbReference>
<feature type="domain" description="Helicase ATP-binding" evidence="15">
    <location>
        <begin position="10"/>
        <end position="438"/>
    </location>
</feature>
<comment type="cofactor">
    <cofactor evidence="1">
        <name>[4Fe-4S] cluster</name>
        <dbReference type="ChEBI" id="CHEBI:49883"/>
    </cofactor>
</comment>
<dbReference type="STRING" id="121224.E0W3H5"/>
<evidence type="ECO:0000256" key="4">
    <source>
        <dbReference type="ARBA" id="ARBA00022723"/>
    </source>
</evidence>
<evidence type="ECO:0000256" key="7">
    <source>
        <dbReference type="ARBA" id="ARBA00022806"/>
    </source>
</evidence>
<evidence type="ECO:0000256" key="11">
    <source>
        <dbReference type="ARBA" id="ARBA00023235"/>
    </source>
</evidence>
<sequence length="852" mass="96550">MSVVETKLNPPEKFPFPFNPYLIQNDLMKNLYEALEGKKLGIFESPTGTGKSMSLICGSLKWLLDAQERIKNDLELNIKNLNDELKNTSLGSNWLEEHSSLTKLRHKRDQLQNELNRVLNMENRIENIKTKAKKVKIKASKLAKHQSQNINSDTDKENQNDYVKDDDDDDEILLNDYLSNDATKFGDVLSDSELENEEEDKYCGLKIFLCSRTHSQLSQLVRELQKSPYNDLKIRVASLASRQNYCINENVLKLKHLPLINEKCQELHDKNKSKTTKTSENGEVLKRQKANTGCPYYNHSNIEDLKHTLLSEILDVEQLLHKGNKFNGCPYYASRYAVDDAQVIIVPYNTILHDSTRKACGINLKDSVVIIDEAHNLLDAIGNIYSCSISGYDLAASYSQLVQYKEKYSDRFSAINLLHINQLIFIVKKLFMKIGGKDGVHPNAVSNDKTEITLETLAEFIPSTEIDTINFYKILEFITKSNIVNKLRGFVLKYKPSVILHKKEENKGVSAFLKKLSAKKGDFEEKPEAEDEIIEGNPLFNVTTFLHSLTNHCLDGRIVCTINKTVGTSTLKFLLLNPASHFEDIVKNARSVILAGGTMQPISEFTDQLFYLAGGSPDRLKVFTCGHVVSKENILPIIVPSGPTGKVFDFSYQNRKNVEILDELGRLLVNISNVVPAGIVCFFPSYEYENFSYQHFEKTGVIMKLLKKKKVLREPKKTNKVDEVLRDYSEAVKKTGALLFSVVGGKLSEGLNFNDDLGRCIIVVGLPYPNLTNPELKEKMNYLNQTVAVNQSIGRSVRHKNDYASVLLIDQRFSKTKCINALPQWIQESLQKGERFGSVIKLLANFFSTKKS</sequence>
<keyword evidence="12" id="KW-0539">Nucleus</keyword>
<dbReference type="CTD" id="8237060"/>
<dbReference type="OMA" id="QTHQFRD"/>
<dbReference type="HOGENOM" id="CLU_006515_2_1_1"/>
<dbReference type="Pfam" id="PF06733">
    <property type="entry name" value="DEAD_2"/>
    <property type="match status" value="1"/>
</dbReference>
<comment type="subcellular location">
    <subcellularLocation>
        <location evidence="2">Nucleus</location>
    </subcellularLocation>
</comment>
<dbReference type="PANTHER" id="PTHR11472">
    <property type="entry name" value="DNA REPAIR DEAD HELICASE RAD3/XP-D SUBFAMILY MEMBER"/>
    <property type="match status" value="1"/>
</dbReference>
<dbReference type="InParanoid" id="E0W3H5"/>
<dbReference type="Proteomes" id="UP000009046">
    <property type="component" value="Unassembled WGS sequence"/>
</dbReference>
<evidence type="ECO:0000256" key="2">
    <source>
        <dbReference type="ARBA" id="ARBA00004123"/>
    </source>
</evidence>
<reference evidence="16" key="2">
    <citation type="submission" date="2007-04" db="EMBL/GenBank/DDBJ databases">
        <title>The genome of the human body louse.</title>
        <authorList>
            <consortium name="The Human Body Louse Genome Consortium"/>
            <person name="Kirkness E."/>
            <person name="Walenz B."/>
            <person name="Hass B."/>
            <person name="Bruggner R."/>
            <person name="Strausberg R."/>
        </authorList>
    </citation>
    <scope>NUCLEOTIDE SEQUENCE</scope>
    <source>
        <strain evidence="16">USDA</strain>
    </source>
</reference>
<dbReference type="EnsemblMetazoa" id="PHUM604740-RA">
    <property type="protein sequence ID" value="PHUM604740-PA"/>
    <property type="gene ID" value="PHUM604740"/>
</dbReference>
<evidence type="ECO:0000259" key="15">
    <source>
        <dbReference type="PROSITE" id="PS51193"/>
    </source>
</evidence>
<protein>
    <recommendedName>
        <fullName evidence="15">Helicase ATP-binding domain-containing protein</fullName>
    </recommendedName>
</protein>
<evidence type="ECO:0000256" key="5">
    <source>
        <dbReference type="ARBA" id="ARBA00022741"/>
    </source>
</evidence>
<feature type="compositionally biased region" description="Basic and acidic residues" evidence="14">
    <location>
        <begin position="153"/>
        <end position="163"/>
    </location>
</feature>
<keyword evidence="8" id="KW-0067">ATP-binding</keyword>
<dbReference type="InterPro" id="IPR027417">
    <property type="entry name" value="P-loop_NTPase"/>
</dbReference>
<dbReference type="OrthoDB" id="267079at2759"/>
<evidence type="ECO:0000256" key="9">
    <source>
        <dbReference type="ARBA" id="ARBA00023004"/>
    </source>
</evidence>
<dbReference type="InterPro" id="IPR045028">
    <property type="entry name" value="DinG/Rad3-like"/>
</dbReference>
<dbReference type="InterPro" id="IPR014013">
    <property type="entry name" value="Helic_SF1/SF2_ATP-bd_DinG/Rad3"/>
</dbReference>
<dbReference type="GO" id="GO:0006139">
    <property type="term" value="P:nucleobase-containing compound metabolic process"/>
    <property type="evidence" value="ECO:0007669"/>
    <property type="project" value="InterPro"/>
</dbReference>
<dbReference type="Gene3D" id="3.40.50.300">
    <property type="entry name" value="P-loop containing nucleotide triphosphate hydrolases"/>
    <property type="match status" value="3"/>
</dbReference>
<dbReference type="GO" id="GO:0046872">
    <property type="term" value="F:metal ion binding"/>
    <property type="evidence" value="ECO:0007669"/>
    <property type="project" value="UniProtKB-KW"/>
</dbReference>
<feature type="region of interest" description="Disordered" evidence="14">
    <location>
        <begin position="141"/>
        <end position="164"/>
    </location>
</feature>
<feature type="coiled-coil region" evidence="13">
    <location>
        <begin position="64"/>
        <end position="138"/>
    </location>
</feature>
<evidence type="ECO:0000256" key="10">
    <source>
        <dbReference type="ARBA" id="ARBA00023014"/>
    </source>
</evidence>
<evidence type="ECO:0000256" key="12">
    <source>
        <dbReference type="ARBA" id="ARBA00023242"/>
    </source>
</evidence>
<evidence type="ECO:0000256" key="8">
    <source>
        <dbReference type="ARBA" id="ARBA00022840"/>
    </source>
</evidence>
<gene>
    <name evidence="17" type="primary">8237060</name>
    <name evidence="16" type="ORF">Phum_PHUM604740</name>
</gene>
<evidence type="ECO:0000313" key="17">
    <source>
        <dbReference type="EnsemblMetazoa" id="PHUM604740-PA"/>
    </source>
</evidence>
<dbReference type="GO" id="GO:0003678">
    <property type="term" value="F:DNA helicase activity"/>
    <property type="evidence" value="ECO:0007669"/>
    <property type="project" value="InterPro"/>
</dbReference>
<dbReference type="EMBL" id="AAZO01007395">
    <property type="status" value="NOT_ANNOTATED_CDS"/>
    <property type="molecule type" value="Genomic_DNA"/>
</dbReference>
<dbReference type="InterPro" id="IPR006554">
    <property type="entry name" value="Helicase-like_DEXD_c2"/>
</dbReference>
<keyword evidence="6" id="KW-0378">Hydrolase</keyword>
<evidence type="ECO:0000256" key="13">
    <source>
        <dbReference type="SAM" id="Coils"/>
    </source>
</evidence>
<dbReference type="InterPro" id="IPR006555">
    <property type="entry name" value="ATP-dep_Helicase_C"/>
</dbReference>
<dbReference type="GeneID" id="8237060"/>
<name>E0W3H5_PEDHC</name>
<keyword evidence="18" id="KW-1185">Reference proteome</keyword>
<keyword evidence="13" id="KW-0175">Coiled coil</keyword>
<evidence type="ECO:0000256" key="14">
    <source>
        <dbReference type="SAM" id="MobiDB-lite"/>
    </source>
</evidence>
<dbReference type="VEuPathDB" id="VectorBase:PHUM604740"/>
<proteinExistence type="inferred from homology"/>
<comment type="similarity">
    <text evidence="3">Belongs to the DEAD box helicase family. DEAH subfamily. DDX11/CHL1 sub-subfamily.</text>
</comment>
<evidence type="ECO:0000256" key="3">
    <source>
        <dbReference type="ARBA" id="ARBA00008435"/>
    </source>
</evidence>
<dbReference type="InterPro" id="IPR013020">
    <property type="entry name" value="Rad3/Chl1-like"/>
</dbReference>
<dbReference type="GO" id="GO:0051536">
    <property type="term" value="F:iron-sulfur cluster binding"/>
    <property type="evidence" value="ECO:0007669"/>
    <property type="project" value="UniProtKB-KW"/>
</dbReference>
<dbReference type="eggNOG" id="KOG1133">
    <property type="taxonomic scope" value="Eukaryota"/>
</dbReference>
<dbReference type="GO" id="GO:0005524">
    <property type="term" value="F:ATP binding"/>
    <property type="evidence" value="ECO:0007669"/>
    <property type="project" value="UniProtKB-KW"/>
</dbReference>
<dbReference type="PANTHER" id="PTHR11472:SF41">
    <property type="entry name" value="ATP-DEPENDENT DNA HELICASE DDX11-RELATED"/>
    <property type="match status" value="1"/>
</dbReference>
<dbReference type="GO" id="GO:0034085">
    <property type="term" value="P:establishment of sister chromatid cohesion"/>
    <property type="evidence" value="ECO:0007669"/>
    <property type="project" value="TreeGrafter"/>
</dbReference>
<evidence type="ECO:0000256" key="1">
    <source>
        <dbReference type="ARBA" id="ARBA00001966"/>
    </source>
</evidence>
<keyword evidence="5" id="KW-0547">Nucleotide-binding</keyword>
<dbReference type="InterPro" id="IPR010614">
    <property type="entry name" value="RAD3-like_helicase_DEAD"/>
</dbReference>
<dbReference type="GO" id="GO:0005634">
    <property type="term" value="C:nucleus"/>
    <property type="evidence" value="ECO:0007669"/>
    <property type="project" value="UniProtKB-SubCell"/>
</dbReference>